<dbReference type="EMBL" id="LLXI01003027">
    <property type="protein sequence ID" value="PKY58472.1"/>
    <property type="molecule type" value="Genomic_DNA"/>
</dbReference>
<keyword evidence="2" id="KW-1185">Reference proteome</keyword>
<evidence type="ECO:0008006" key="3">
    <source>
        <dbReference type="Google" id="ProtNLM"/>
    </source>
</evidence>
<proteinExistence type="predicted"/>
<reference evidence="1 2" key="1">
    <citation type="submission" date="2015-10" db="EMBL/GenBank/DDBJ databases">
        <title>Genome analyses suggest a sexual origin of heterokaryosis in a supposedly ancient asexual fungus.</title>
        <authorList>
            <person name="Ropars J."/>
            <person name="Sedzielewska K."/>
            <person name="Noel J."/>
            <person name="Charron P."/>
            <person name="Farinelli L."/>
            <person name="Marton T."/>
            <person name="Kruger M."/>
            <person name="Pelin A."/>
            <person name="Brachmann A."/>
            <person name="Corradi N."/>
        </authorList>
    </citation>
    <scope>NUCLEOTIDE SEQUENCE [LARGE SCALE GENOMIC DNA]</scope>
    <source>
        <strain evidence="1 2">A4</strain>
    </source>
</reference>
<comment type="caution">
    <text evidence="1">The sequence shown here is derived from an EMBL/GenBank/DDBJ whole genome shotgun (WGS) entry which is preliminary data.</text>
</comment>
<name>A0A2I1HHW8_9GLOM</name>
<dbReference type="Proteomes" id="UP000234323">
    <property type="component" value="Unassembled WGS sequence"/>
</dbReference>
<protein>
    <recommendedName>
        <fullName evidence="3">Reverse transcriptase domain-containing protein</fullName>
    </recommendedName>
</protein>
<sequence>MIPLLLLKDQAQLEIMLEIVNKFYNLNDIKINKDKSELLLKKLDKLFNYSNNLMIKFGAEYINIKLKYSNDGLMLMMIKSLFFNKLNQKLKNWSIMLDIKGLQTNNCNMYSMLLLSL</sequence>
<gene>
    <name evidence="1" type="ORF">RhiirA4_480410</name>
</gene>
<accession>A0A2I1HHW8</accession>
<evidence type="ECO:0000313" key="2">
    <source>
        <dbReference type="Proteomes" id="UP000234323"/>
    </source>
</evidence>
<evidence type="ECO:0000313" key="1">
    <source>
        <dbReference type="EMBL" id="PKY58472.1"/>
    </source>
</evidence>
<organism evidence="1 2">
    <name type="scientific">Rhizophagus irregularis</name>
    <dbReference type="NCBI Taxonomy" id="588596"/>
    <lineage>
        <taxon>Eukaryota</taxon>
        <taxon>Fungi</taxon>
        <taxon>Fungi incertae sedis</taxon>
        <taxon>Mucoromycota</taxon>
        <taxon>Glomeromycotina</taxon>
        <taxon>Glomeromycetes</taxon>
        <taxon>Glomerales</taxon>
        <taxon>Glomeraceae</taxon>
        <taxon>Rhizophagus</taxon>
    </lineage>
</organism>
<dbReference type="AlphaFoldDB" id="A0A2I1HHW8"/>